<evidence type="ECO:0000313" key="2">
    <source>
        <dbReference type="Proteomes" id="UP000326921"/>
    </source>
</evidence>
<accession>A0A5Q0QAY5</accession>
<dbReference type="InterPro" id="IPR013320">
    <property type="entry name" value="ConA-like_dom_sf"/>
</dbReference>
<keyword evidence="2" id="KW-1185">Reference proteome</keyword>
<proteinExistence type="predicted"/>
<evidence type="ECO:0000313" key="1">
    <source>
        <dbReference type="EMBL" id="QGA26414.1"/>
    </source>
</evidence>
<dbReference type="SUPFAM" id="SSF49899">
    <property type="entry name" value="Concanavalin A-like lectins/glucanases"/>
    <property type="match status" value="1"/>
</dbReference>
<dbReference type="Proteomes" id="UP000326921">
    <property type="component" value="Chromosome"/>
</dbReference>
<dbReference type="EMBL" id="CP045652">
    <property type="protein sequence ID" value="QGA26414.1"/>
    <property type="molecule type" value="Genomic_DNA"/>
</dbReference>
<dbReference type="AlphaFoldDB" id="A0A5Q0QAY5"/>
<dbReference type="PROSITE" id="PS51257">
    <property type="entry name" value="PROKAR_LIPOPROTEIN"/>
    <property type="match status" value="1"/>
</dbReference>
<name>A0A5Q0QAY5_9SPHI</name>
<protein>
    <recommendedName>
        <fullName evidence="3">DUF1080 domain-containing protein</fullName>
    </recommendedName>
</protein>
<reference evidence="1 2" key="1">
    <citation type="submission" date="2019-10" db="EMBL/GenBank/DDBJ databases">
        <authorList>
            <person name="Dong K."/>
        </authorList>
    </citation>
    <scope>NUCLEOTIDE SEQUENCE [LARGE SCALE GENOMIC DNA]</scope>
    <source>
        <strain evidence="2">dk4302</strain>
    </source>
</reference>
<evidence type="ECO:0008006" key="3">
    <source>
        <dbReference type="Google" id="ProtNLM"/>
    </source>
</evidence>
<dbReference type="GO" id="GO:0004553">
    <property type="term" value="F:hydrolase activity, hydrolyzing O-glycosyl compounds"/>
    <property type="evidence" value="ECO:0007669"/>
    <property type="project" value="UniProtKB-ARBA"/>
</dbReference>
<dbReference type="KEGG" id="sphe:GFH32_08770"/>
<dbReference type="RefSeq" id="WP_153511259.1">
    <property type="nucleotide sequence ID" value="NZ_CP045652.1"/>
</dbReference>
<dbReference type="GO" id="GO:0005975">
    <property type="term" value="P:carbohydrate metabolic process"/>
    <property type="evidence" value="ECO:0007669"/>
    <property type="project" value="UniProtKB-ARBA"/>
</dbReference>
<organism evidence="1 2">
    <name type="scientific">Sphingobacterium zhuxiongii</name>
    <dbReference type="NCBI Taxonomy" id="2662364"/>
    <lineage>
        <taxon>Bacteria</taxon>
        <taxon>Pseudomonadati</taxon>
        <taxon>Bacteroidota</taxon>
        <taxon>Sphingobacteriia</taxon>
        <taxon>Sphingobacteriales</taxon>
        <taxon>Sphingobacteriaceae</taxon>
        <taxon>Sphingobacterium</taxon>
    </lineage>
</organism>
<sequence>MRKLSLIFLSSLFILVQSCSKDDDIPAGQTLIYENNFDSDDGKFWLGSNENVDISIEKGNYYFLNKNPNRHFYVTVAPFFTNSATAATFEARYTLESSEGNDPAAGGILFNFDSNDKSLIRIQLNTEGHFRVDGYPDGEEHENYSDWQPHKALKIGQANTVRVEMRDGKYYFYINGTEVFNMNPVGTLKLDKLGFSVGYKSIMTVDYVKAYSKD</sequence>
<dbReference type="Gene3D" id="2.60.120.560">
    <property type="entry name" value="Exo-inulinase, domain 1"/>
    <property type="match status" value="1"/>
</dbReference>
<gene>
    <name evidence="1" type="ORF">GFH32_08770</name>
</gene>